<evidence type="ECO:0000313" key="4">
    <source>
        <dbReference type="Proteomes" id="UP000249619"/>
    </source>
</evidence>
<keyword evidence="2" id="KW-1133">Transmembrane helix</keyword>
<dbReference type="AlphaFoldDB" id="A0A364N5B8"/>
<name>A0A364N5B8_STELY</name>
<evidence type="ECO:0000256" key="2">
    <source>
        <dbReference type="SAM" id="Phobius"/>
    </source>
</evidence>
<keyword evidence="4" id="KW-1185">Reference proteome</keyword>
<evidence type="ECO:0000313" key="3">
    <source>
        <dbReference type="EMBL" id="RAR12281.1"/>
    </source>
</evidence>
<keyword evidence="2" id="KW-0472">Membrane</keyword>
<sequence>MGLLALCVEFYRVTPTECSINVDNKAHPGSADFLKEHPNCNITCSETEGPKSALRGGSASDVYVIPVPRILTFNAGMLLAAGFCIPAILSLVFTWDKVLEANWERRRKRPWHVEKLDDPIEGANMTVGELRNVNELVRRFLAVIEIPLFGGVILTIIGVGEANFFSPQMLHMTEPMASLGQWSPIAGTIMAALGSLYILWSSSDEDDPPEKRPVQRGHTNSSVHSQSSNQWPSQRSAHSPDRWPRNYNMEGASQSNALGIRSESPNDIALIPTITHTRSDINHFEDISQGTRQDDHQDDQPTAGRHKVRRWLTAAGDYLGDAAHEKLDLEHKHNENEVRAFPEVPGEGLRNPALESTSKTYERMREARASSTYSPSIRSTSDIGGKSSPPPVNESPRPETSPIRPPKRRATLEVPKEVHRRSESHGSVK</sequence>
<feature type="region of interest" description="Disordered" evidence="1">
    <location>
        <begin position="204"/>
        <end position="250"/>
    </location>
</feature>
<feature type="transmembrane region" description="Helical" evidence="2">
    <location>
        <begin position="140"/>
        <end position="159"/>
    </location>
</feature>
<feature type="region of interest" description="Disordered" evidence="1">
    <location>
        <begin position="340"/>
        <end position="429"/>
    </location>
</feature>
<feature type="transmembrane region" description="Helical" evidence="2">
    <location>
        <begin position="77"/>
        <end position="99"/>
    </location>
</feature>
<evidence type="ECO:0000256" key="1">
    <source>
        <dbReference type="SAM" id="MobiDB-lite"/>
    </source>
</evidence>
<protein>
    <submittedName>
        <fullName evidence="3">Uncharacterized protein</fullName>
    </submittedName>
</protein>
<comment type="caution">
    <text evidence="3">The sequence shown here is derived from an EMBL/GenBank/DDBJ whole genome shotgun (WGS) entry which is preliminary data.</text>
</comment>
<feature type="region of interest" description="Disordered" evidence="1">
    <location>
        <begin position="285"/>
        <end position="308"/>
    </location>
</feature>
<gene>
    <name evidence="3" type="ORF">DDE83_004169</name>
</gene>
<reference evidence="4" key="1">
    <citation type="submission" date="2018-05" db="EMBL/GenBank/DDBJ databases">
        <title>Draft genome sequence of Stemphylium lycopersici strain CIDEFI 213.</title>
        <authorList>
            <person name="Medina R."/>
            <person name="Franco M.E.E."/>
            <person name="Lucentini C.G."/>
            <person name="Saparrat M.C.N."/>
            <person name="Balatti P.A."/>
        </authorList>
    </citation>
    <scope>NUCLEOTIDE SEQUENCE [LARGE SCALE GENOMIC DNA]</scope>
    <source>
        <strain evidence="4">CIDEFI 213</strain>
    </source>
</reference>
<feature type="compositionally biased region" description="Basic and acidic residues" evidence="1">
    <location>
        <begin position="410"/>
        <end position="429"/>
    </location>
</feature>
<feature type="compositionally biased region" description="Polar residues" evidence="1">
    <location>
        <begin position="217"/>
        <end position="237"/>
    </location>
</feature>
<feature type="compositionally biased region" description="Low complexity" evidence="1">
    <location>
        <begin position="370"/>
        <end position="381"/>
    </location>
</feature>
<feature type="compositionally biased region" description="Basic and acidic residues" evidence="1">
    <location>
        <begin position="285"/>
        <end position="299"/>
    </location>
</feature>
<accession>A0A364N5B8</accession>
<keyword evidence="2" id="KW-0812">Transmembrane</keyword>
<dbReference type="STRING" id="183478.A0A364N5B8"/>
<organism evidence="3 4">
    <name type="scientific">Stemphylium lycopersici</name>
    <name type="common">Tomato gray leaf spot disease fungus</name>
    <name type="synonym">Thyrospora lycopersici</name>
    <dbReference type="NCBI Taxonomy" id="183478"/>
    <lineage>
        <taxon>Eukaryota</taxon>
        <taxon>Fungi</taxon>
        <taxon>Dikarya</taxon>
        <taxon>Ascomycota</taxon>
        <taxon>Pezizomycotina</taxon>
        <taxon>Dothideomycetes</taxon>
        <taxon>Pleosporomycetidae</taxon>
        <taxon>Pleosporales</taxon>
        <taxon>Pleosporineae</taxon>
        <taxon>Pleosporaceae</taxon>
        <taxon>Stemphylium</taxon>
    </lineage>
</organism>
<dbReference type="EMBL" id="QGDH01000050">
    <property type="protein sequence ID" value="RAR12281.1"/>
    <property type="molecule type" value="Genomic_DNA"/>
</dbReference>
<proteinExistence type="predicted"/>
<dbReference type="Proteomes" id="UP000249619">
    <property type="component" value="Unassembled WGS sequence"/>
</dbReference>
<feature type="transmembrane region" description="Helical" evidence="2">
    <location>
        <begin position="179"/>
        <end position="200"/>
    </location>
</feature>